<gene>
    <name evidence="1" type="ORF">RIL96_08445</name>
</gene>
<name>A0ABU2DSW3_9MICC</name>
<reference evidence="1 2" key="1">
    <citation type="submission" date="2023-09" db="EMBL/GenBank/DDBJ databases">
        <title>Description of three actinobacteria isolated from air of manufacturing shop in a pharmaceutical factory.</title>
        <authorList>
            <person name="Zhang D.-F."/>
        </authorList>
    </citation>
    <scope>NUCLEOTIDE SEQUENCE [LARGE SCALE GENOMIC DNA]</scope>
    <source>
        <strain evidence="1 2">LY-0111</strain>
    </source>
</reference>
<organism evidence="1 2">
    <name type="scientific">Nesterenkonia aerolata</name>
    <dbReference type="NCBI Taxonomy" id="3074079"/>
    <lineage>
        <taxon>Bacteria</taxon>
        <taxon>Bacillati</taxon>
        <taxon>Actinomycetota</taxon>
        <taxon>Actinomycetes</taxon>
        <taxon>Micrococcales</taxon>
        <taxon>Micrococcaceae</taxon>
        <taxon>Nesterenkonia</taxon>
    </lineage>
</organism>
<protein>
    <submittedName>
        <fullName evidence="1">Uncharacterized protein</fullName>
    </submittedName>
</protein>
<dbReference type="RefSeq" id="WP_310548576.1">
    <property type="nucleotide sequence ID" value="NZ_JAVKGR010000008.1"/>
</dbReference>
<proteinExistence type="predicted"/>
<dbReference type="EMBL" id="JAVKGR010000008">
    <property type="protein sequence ID" value="MDR8019591.1"/>
    <property type="molecule type" value="Genomic_DNA"/>
</dbReference>
<sequence>MNDIITLSPAAQSLIRDQISLLEGIYPARVNHDFVVQRLQEARHNLEHLLTLSSSETPGLTAEDAEHFRTIQVAPLVAEPIEAERLMAVESTPQHRAATHLLTRSPHYAELVTALVASDDCGWMGFVFPLDDELTTFEVPQHLSDEARRVGSLVLMLLGVSIRESLGELLPGLDPQSSVAFAEACQILQQ</sequence>
<evidence type="ECO:0000313" key="1">
    <source>
        <dbReference type="EMBL" id="MDR8019591.1"/>
    </source>
</evidence>
<dbReference type="Proteomes" id="UP001251870">
    <property type="component" value="Unassembled WGS sequence"/>
</dbReference>
<evidence type="ECO:0000313" key="2">
    <source>
        <dbReference type="Proteomes" id="UP001251870"/>
    </source>
</evidence>
<keyword evidence="2" id="KW-1185">Reference proteome</keyword>
<comment type="caution">
    <text evidence="1">The sequence shown here is derived from an EMBL/GenBank/DDBJ whole genome shotgun (WGS) entry which is preliminary data.</text>
</comment>
<accession>A0ABU2DSW3</accession>